<name>A0ABQ5I9H2_9ASTR</name>
<protein>
    <submittedName>
        <fullName evidence="1">Uncharacterized protein</fullName>
    </submittedName>
</protein>
<gene>
    <name evidence="1" type="ORF">Tco_1091833</name>
</gene>
<sequence length="152" mass="16371">MGDTIAQIRFENVSKTSYDSPLRGVNTPQSDEDSMQLKELIEIVLMCYKREEVFAGHDMADHKVNVVEKEVSAADLVTTAGEVVTTASVDISTASVPITVSTATPTTPPTTTTEDDMTLAETLMEIKSAKPKAIGVVMQEPSEIPRISAAQQ</sequence>
<reference evidence="1" key="2">
    <citation type="submission" date="2022-01" db="EMBL/GenBank/DDBJ databases">
        <authorList>
            <person name="Yamashiro T."/>
            <person name="Shiraishi A."/>
            <person name="Satake H."/>
            <person name="Nakayama K."/>
        </authorList>
    </citation>
    <scope>NUCLEOTIDE SEQUENCE</scope>
</reference>
<dbReference type="EMBL" id="BQNB010020469">
    <property type="protein sequence ID" value="GJT96315.1"/>
    <property type="molecule type" value="Genomic_DNA"/>
</dbReference>
<organism evidence="1 2">
    <name type="scientific">Tanacetum coccineum</name>
    <dbReference type="NCBI Taxonomy" id="301880"/>
    <lineage>
        <taxon>Eukaryota</taxon>
        <taxon>Viridiplantae</taxon>
        <taxon>Streptophyta</taxon>
        <taxon>Embryophyta</taxon>
        <taxon>Tracheophyta</taxon>
        <taxon>Spermatophyta</taxon>
        <taxon>Magnoliopsida</taxon>
        <taxon>eudicotyledons</taxon>
        <taxon>Gunneridae</taxon>
        <taxon>Pentapetalae</taxon>
        <taxon>asterids</taxon>
        <taxon>campanulids</taxon>
        <taxon>Asterales</taxon>
        <taxon>Asteraceae</taxon>
        <taxon>Asteroideae</taxon>
        <taxon>Anthemideae</taxon>
        <taxon>Anthemidinae</taxon>
        <taxon>Tanacetum</taxon>
    </lineage>
</organism>
<evidence type="ECO:0000313" key="1">
    <source>
        <dbReference type="EMBL" id="GJT96315.1"/>
    </source>
</evidence>
<evidence type="ECO:0000313" key="2">
    <source>
        <dbReference type="Proteomes" id="UP001151760"/>
    </source>
</evidence>
<proteinExistence type="predicted"/>
<keyword evidence="2" id="KW-1185">Reference proteome</keyword>
<accession>A0ABQ5I9H2</accession>
<dbReference type="Proteomes" id="UP001151760">
    <property type="component" value="Unassembled WGS sequence"/>
</dbReference>
<reference evidence="1" key="1">
    <citation type="journal article" date="2022" name="Int. J. Mol. Sci.">
        <title>Draft Genome of Tanacetum Coccineum: Genomic Comparison of Closely Related Tanacetum-Family Plants.</title>
        <authorList>
            <person name="Yamashiro T."/>
            <person name="Shiraishi A."/>
            <person name="Nakayama K."/>
            <person name="Satake H."/>
        </authorList>
    </citation>
    <scope>NUCLEOTIDE SEQUENCE</scope>
</reference>
<comment type="caution">
    <text evidence="1">The sequence shown here is derived from an EMBL/GenBank/DDBJ whole genome shotgun (WGS) entry which is preliminary data.</text>
</comment>